<accession>A0A6M3Y3H2</accession>
<name>A0A6M3Y3H2_9ZZZZ</name>
<sequence>MFEIRGIIIHKKENDKFVRIVAKKDHHDRYVSIERKANVPITRELIMQHLTGHYGIPEGQITWPHHIEVKDI</sequence>
<dbReference type="AlphaFoldDB" id="A0A6M3Y3H2"/>
<reference evidence="1" key="1">
    <citation type="submission" date="2020-03" db="EMBL/GenBank/DDBJ databases">
        <title>The deep terrestrial virosphere.</title>
        <authorList>
            <person name="Holmfeldt K."/>
            <person name="Nilsson E."/>
            <person name="Simone D."/>
            <person name="Lopez-Fernandez M."/>
            <person name="Wu X."/>
            <person name="de Brujin I."/>
            <person name="Lundin D."/>
            <person name="Andersson A."/>
            <person name="Bertilsson S."/>
            <person name="Dopson M."/>
        </authorList>
    </citation>
    <scope>NUCLEOTIDE SEQUENCE</scope>
    <source>
        <strain evidence="1">TM448B05042</strain>
    </source>
</reference>
<evidence type="ECO:0000313" key="1">
    <source>
        <dbReference type="EMBL" id="QJI03808.1"/>
    </source>
</evidence>
<dbReference type="EMBL" id="MT145121">
    <property type="protein sequence ID" value="QJI03808.1"/>
    <property type="molecule type" value="Genomic_DNA"/>
</dbReference>
<organism evidence="1">
    <name type="scientific">viral metagenome</name>
    <dbReference type="NCBI Taxonomy" id="1070528"/>
    <lineage>
        <taxon>unclassified sequences</taxon>
        <taxon>metagenomes</taxon>
        <taxon>organismal metagenomes</taxon>
    </lineage>
</organism>
<protein>
    <submittedName>
        <fullName evidence="1">Uncharacterized protein</fullName>
    </submittedName>
</protein>
<proteinExistence type="predicted"/>
<gene>
    <name evidence="1" type="ORF">TM448B05042_0004</name>
</gene>